<organism evidence="2 3">
    <name type="scientific">Drechslerella dactyloides</name>
    <name type="common">Nematode-trapping fungus</name>
    <name type="synonym">Arthrobotrys dactyloides</name>
    <dbReference type="NCBI Taxonomy" id="74499"/>
    <lineage>
        <taxon>Eukaryota</taxon>
        <taxon>Fungi</taxon>
        <taxon>Dikarya</taxon>
        <taxon>Ascomycota</taxon>
        <taxon>Pezizomycotina</taxon>
        <taxon>Orbiliomycetes</taxon>
        <taxon>Orbiliales</taxon>
        <taxon>Orbiliaceae</taxon>
        <taxon>Drechslerella</taxon>
    </lineage>
</organism>
<feature type="region of interest" description="Disordered" evidence="1">
    <location>
        <begin position="1"/>
        <end position="37"/>
    </location>
</feature>
<accession>A0AAD6J7G4</accession>
<sequence length="75" mass="7974">MTARSNATRRTSSPPSTSAGGAGSPTKPNRDGLRREIASIEAEEAKLRAELAVLRQERKILAAVMQSWGKGIAVL</sequence>
<evidence type="ECO:0000313" key="3">
    <source>
        <dbReference type="Proteomes" id="UP001221413"/>
    </source>
</evidence>
<reference evidence="2" key="1">
    <citation type="submission" date="2023-01" db="EMBL/GenBank/DDBJ databases">
        <title>The chitinases involved in constricting ring structure development in the nematode-trapping fungus Drechslerella dactyloides.</title>
        <authorList>
            <person name="Wang R."/>
            <person name="Zhang L."/>
            <person name="Tang P."/>
            <person name="Li S."/>
            <person name="Liang L."/>
        </authorList>
    </citation>
    <scope>NUCLEOTIDE SEQUENCE</scope>
    <source>
        <strain evidence="2">YMF1.00031</strain>
    </source>
</reference>
<evidence type="ECO:0000313" key="2">
    <source>
        <dbReference type="EMBL" id="KAJ6263851.1"/>
    </source>
</evidence>
<gene>
    <name evidence="2" type="ORF">Dda_2423</name>
</gene>
<dbReference type="EMBL" id="JAQGDS010000002">
    <property type="protein sequence ID" value="KAJ6263851.1"/>
    <property type="molecule type" value="Genomic_DNA"/>
</dbReference>
<comment type="caution">
    <text evidence="2">The sequence shown here is derived from an EMBL/GenBank/DDBJ whole genome shotgun (WGS) entry which is preliminary data.</text>
</comment>
<proteinExistence type="predicted"/>
<feature type="compositionally biased region" description="Basic and acidic residues" evidence="1">
    <location>
        <begin position="28"/>
        <end position="37"/>
    </location>
</feature>
<feature type="compositionally biased region" description="Low complexity" evidence="1">
    <location>
        <begin position="1"/>
        <end position="19"/>
    </location>
</feature>
<name>A0AAD6J7G4_DREDA</name>
<keyword evidence="3" id="KW-1185">Reference proteome</keyword>
<protein>
    <submittedName>
        <fullName evidence="2">Uncharacterized protein</fullName>
    </submittedName>
</protein>
<evidence type="ECO:0000256" key="1">
    <source>
        <dbReference type="SAM" id="MobiDB-lite"/>
    </source>
</evidence>
<dbReference type="Proteomes" id="UP001221413">
    <property type="component" value="Unassembled WGS sequence"/>
</dbReference>
<dbReference type="AlphaFoldDB" id="A0AAD6J7G4"/>